<dbReference type="GO" id="GO:0071949">
    <property type="term" value="F:FAD binding"/>
    <property type="evidence" value="ECO:0007669"/>
    <property type="project" value="InterPro"/>
</dbReference>
<dbReference type="Gene3D" id="3.50.50.60">
    <property type="entry name" value="FAD/NAD(P)-binding domain"/>
    <property type="match status" value="2"/>
</dbReference>
<dbReference type="Proteomes" id="UP000469949">
    <property type="component" value="Unassembled WGS sequence"/>
</dbReference>
<dbReference type="InterPro" id="IPR036188">
    <property type="entry name" value="FAD/NAD-bd_sf"/>
</dbReference>
<feature type="region of interest" description="Disordered" evidence="8">
    <location>
        <begin position="1"/>
        <end position="22"/>
    </location>
</feature>
<dbReference type="GO" id="GO:0004497">
    <property type="term" value="F:monooxygenase activity"/>
    <property type="evidence" value="ECO:0007669"/>
    <property type="project" value="UniProtKB-KW"/>
</dbReference>
<keyword evidence="5" id="KW-0274">FAD</keyword>
<protein>
    <submittedName>
        <fullName evidence="10">2-polyprenyl-3-methyl-6-methoxy-1 4-benzoquinol hydroxylase</fullName>
    </submittedName>
</protein>
<feature type="domain" description="FAD-binding" evidence="9">
    <location>
        <begin position="26"/>
        <end position="368"/>
    </location>
</feature>
<organism evidence="10 11">
    <name type="scientific">Methylorubrum populi</name>
    <dbReference type="NCBI Taxonomy" id="223967"/>
    <lineage>
        <taxon>Bacteria</taxon>
        <taxon>Pseudomonadati</taxon>
        <taxon>Pseudomonadota</taxon>
        <taxon>Alphaproteobacteria</taxon>
        <taxon>Hyphomicrobiales</taxon>
        <taxon>Methylobacteriaceae</taxon>
        <taxon>Methylorubrum</taxon>
    </lineage>
</organism>
<evidence type="ECO:0000259" key="9">
    <source>
        <dbReference type="Pfam" id="PF01494"/>
    </source>
</evidence>
<comment type="caution">
    <text evidence="10">The sequence shown here is derived from an EMBL/GenBank/DDBJ whole genome shotgun (WGS) entry which is preliminary data.</text>
</comment>
<dbReference type="GO" id="GO:0016705">
    <property type="term" value="F:oxidoreductase activity, acting on paired donors, with incorporation or reduction of molecular oxygen"/>
    <property type="evidence" value="ECO:0007669"/>
    <property type="project" value="InterPro"/>
</dbReference>
<evidence type="ECO:0000313" key="11">
    <source>
        <dbReference type="Proteomes" id="UP000469949"/>
    </source>
</evidence>
<evidence type="ECO:0000256" key="2">
    <source>
        <dbReference type="ARBA" id="ARBA00004749"/>
    </source>
</evidence>
<dbReference type="EMBL" id="WEKV01000009">
    <property type="protein sequence ID" value="KAB7785582.1"/>
    <property type="molecule type" value="Genomic_DNA"/>
</dbReference>
<evidence type="ECO:0000256" key="4">
    <source>
        <dbReference type="ARBA" id="ARBA00022630"/>
    </source>
</evidence>
<sequence length="433" mass="45480">MSATERRPGHHPDHHTGHHSGRRGLLVAGAGFASLTLAVALKRAHGPALDVAVCDPGLEAGATRHRGRAYAVAAGPRRMFEQLGLWPRIAPAAEPMRRLVISDSRVGDPVRPVFLTFGDGTEAREAGEPFAHMVEAEPLAAVLLDAAREAGVRLVATGVRAAVPGPRAMRVTLDDGGAEEVALVVAADGARSALREAAGIGWVGWSYPQSGIVATIQHARDHEGRAFEHFLPSGPFAILPLRAGGDLGHRSSIVWTERSADVPALLGGDAAETLAEIERRFGHELGRIALEHGPSAHPLHLGIARSFRAPRLALLGDAAHVIHPLAGQGLNLGLAGAAALAEAVTGALRLGLDPGTDAVLRAYEQARRFDTVAMAAATDGLNRLFSNDSLALRLTRDFGLGLVDRMPGLKRFFIGQASALRGGTPRLLRGEAL</sequence>
<dbReference type="Pfam" id="PF01494">
    <property type="entry name" value="FAD_binding_3"/>
    <property type="match status" value="1"/>
</dbReference>
<comment type="similarity">
    <text evidence="3">Belongs to the UbiH/COQ6 family.</text>
</comment>
<evidence type="ECO:0000256" key="7">
    <source>
        <dbReference type="ARBA" id="ARBA00023033"/>
    </source>
</evidence>
<dbReference type="InterPro" id="IPR010971">
    <property type="entry name" value="UbiH/COQ6"/>
</dbReference>
<keyword evidence="7" id="KW-0503">Monooxygenase</keyword>
<dbReference type="GO" id="GO:0006744">
    <property type="term" value="P:ubiquinone biosynthetic process"/>
    <property type="evidence" value="ECO:0007669"/>
    <property type="project" value="UniProtKB-UniPathway"/>
</dbReference>
<dbReference type="PANTHER" id="PTHR43876">
    <property type="entry name" value="UBIQUINONE BIOSYNTHESIS MONOOXYGENASE COQ6, MITOCHONDRIAL"/>
    <property type="match status" value="1"/>
</dbReference>
<name>A0A833J8N8_9HYPH</name>
<gene>
    <name evidence="10" type="ORF">F8B43_2083</name>
</gene>
<evidence type="ECO:0000313" key="10">
    <source>
        <dbReference type="EMBL" id="KAB7785582.1"/>
    </source>
</evidence>
<accession>A0A833J8N8</accession>
<dbReference type="SUPFAM" id="SSF51905">
    <property type="entry name" value="FAD/NAD(P)-binding domain"/>
    <property type="match status" value="1"/>
</dbReference>
<reference evidence="10 11" key="1">
    <citation type="submission" date="2019-10" db="EMBL/GenBank/DDBJ databases">
        <title>Draft Genome Sequence of the Caffeine Degrading Methylotroph Methylorubrum populi PINKEL.</title>
        <authorList>
            <person name="Dawson S.C."/>
            <person name="Zhang X."/>
            <person name="Wright M.E."/>
            <person name="Sharma G."/>
            <person name="Langner J.T."/>
            <person name="Ditty J.L."/>
            <person name="Subuyuj G.A."/>
        </authorList>
    </citation>
    <scope>NUCLEOTIDE SEQUENCE [LARGE SCALE GENOMIC DNA]</scope>
    <source>
        <strain evidence="10 11">Pinkel</strain>
    </source>
</reference>
<dbReference type="PRINTS" id="PR00420">
    <property type="entry name" value="RNGMNOXGNASE"/>
</dbReference>
<dbReference type="UniPathway" id="UPA00232"/>
<feature type="compositionally biased region" description="Basic and acidic residues" evidence="8">
    <location>
        <begin position="1"/>
        <end position="15"/>
    </location>
</feature>
<keyword evidence="4" id="KW-0285">Flavoprotein</keyword>
<evidence type="ECO:0000256" key="6">
    <source>
        <dbReference type="ARBA" id="ARBA00023002"/>
    </source>
</evidence>
<evidence type="ECO:0000256" key="3">
    <source>
        <dbReference type="ARBA" id="ARBA00005349"/>
    </source>
</evidence>
<dbReference type="InterPro" id="IPR002938">
    <property type="entry name" value="FAD-bd"/>
</dbReference>
<comment type="pathway">
    <text evidence="2">Cofactor biosynthesis; ubiquinone biosynthesis.</text>
</comment>
<proteinExistence type="inferred from homology"/>
<comment type="cofactor">
    <cofactor evidence="1">
        <name>FAD</name>
        <dbReference type="ChEBI" id="CHEBI:57692"/>
    </cofactor>
</comment>
<evidence type="ECO:0000256" key="1">
    <source>
        <dbReference type="ARBA" id="ARBA00001974"/>
    </source>
</evidence>
<keyword evidence="6" id="KW-0560">Oxidoreductase</keyword>
<dbReference type="InterPro" id="IPR051205">
    <property type="entry name" value="UbiH/COQ6_monooxygenase"/>
</dbReference>
<dbReference type="AlphaFoldDB" id="A0A833J8N8"/>
<dbReference type="NCBIfam" id="TIGR01988">
    <property type="entry name" value="Ubi-OHases"/>
    <property type="match status" value="1"/>
</dbReference>
<evidence type="ECO:0000256" key="8">
    <source>
        <dbReference type="SAM" id="MobiDB-lite"/>
    </source>
</evidence>
<dbReference type="RefSeq" id="WP_152276899.1">
    <property type="nucleotide sequence ID" value="NZ_WEKV01000009.1"/>
</dbReference>
<evidence type="ECO:0000256" key="5">
    <source>
        <dbReference type="ARBA" id="ARBA00022827"/>
    </source>
</evidence>
<dbReference type="PANTHER" id="PTHR43876:SF7">
    <property type="entry name" value="UBIQUINONE BIOSYNTHESIS MONOOXYGENASE COQ6, MITOCHONDRIAL"/>
    <property type="match status" value="1"/>
</dbReference>